<keyword evidence="6" id="KW-1185">Reference proteome</keyword>
<evidence type="ECO:0000313" key="6">
    <source>
        <dbReference type="Proteomes" id="UP001152836"/>
    </source>
</evidence>
<gene>
    <name evidence="5" type="primary">Dcpp1</name>
    <name evidence="5" type="ORF">PHOROB_LOCUS4714</name>
</gene>
<dbReference type="EMBL" id="CALSGD010001391">
    <property type="protein sequence ID" value="CAH6786698.1"/>
    <property type="molecule type" value="Genomic_DNA"/>
</dbReference>
<evidence type="ECO:0000259" key="4">
    <source>
        <dbReference type="SMART" id="SM00915"/>
    </source>
</evidence>
<feature type="signal peptide" evidence="3">
    <location>
        <begin position="1"/>
        <end position="22"/>
    </location>
</feature>
<accession>A0AAU9Z3P0</accession>
<dbReference type="GO" id="GO:0030246">
    <property type="term" value="F:carbohydrate binding"/>
    <property type="evidence" value="ECO:0007669"/>
    <property type="project" value="UniProtKB-KW"/>
</dbReference>
<dbReference type="SUPFAM" id="SSF51101">
    <property type="entry name" value="Mannose-binding lectins"/>
    <property type="match status" value="1"/>
</dbReference>
<dbReference type="InterPro" id="IPR052321">
    <property type="entry name" value="PolyBind_ProtTraffic"/>
</dbReference>
<evidence type="ECO:0000256" key="1">
    <source>
        <dbReference type="ARBA" id="ARBA00022729"/>
    </source>
</evidence>
<dbReference type="InterPro" id="IPR001229">
    <property type="entry name" value="Jacalin-like_lectin_dom"/>
</dbReference>
<reference evidence="5" key="1">
    <citation type="submission" date="2022-06" db="EMBL/GenBank/DDBJ databases">
        <authorList>
            <person name="Andreotti S."/>
            <person name="Wyler E."/>
        </authorList>
    </citation>
    <scope>NUCLEOTIDE SEQUENCE</scope>
</reference>
<dbReference type="Proteomes" id="UP001152836">
    <property type="component" value="Unassembled WGS sequence"/>
</dbReference>
<dbReference type="AlphaFoldDB" id="A0AAU9Z3P0"/>
<keyword evidence="2" id="KW-0430">Lectin</keyword>
<dbReference type="PANTHER" id="PTHR33589">
    <property type="entry name" value="OS11G0524900 PROTEIN"/>
    <property type="match status" value="1"/>
</dbReference>
<dbReference type="PANTHER" id="PTHR33589:SF1">
    <property type="entry name" value="ZYMOGEN GRANULE PROTEIN 16 HOMOLOG B"/>
    <property type="match status" value="1"/>
</dbReference>
<dbReference type="SMART" id="SM00915">
    <property type="entry name" value="Jacalin"/>
    <property type="match status" value="1"/>
</dbReference>
<evidence type="ECO:0000256" key="2">
    <source>
        <dbReference type="ARBA" id="ARBA00022734"/>
    </source>
</evidence>
<keyword evidence="1 3" id="KW-0732">Signal</keyword>
<feature type="chain" id="PRO_5043594594" evidence="3">
    <location>
        <begin position="23"/>
        <end position="164"/>
    </location>
</feature>
<name>A0AAU9Z3P0_PHORO</name>
<evidence type="ECO:0000256" key="3">
    <source>
        <dbReference type="SAM" id="SignalP"/>
    </source>
</evidence>
<sequence>MSQPQAMLLLLILAVLGTPAFCSENYYGRTTGTHFCTSIPEGKNLTGIRMYVRNNIIMGVQMKHGDQWGSLYGYSDGSLEELELNDGEDIMSLYGSYNSYMRQIVLYTTRPRDKIFGTAKANNEFTDYPQDPSHVLLGFCGYYVRGGFKAISAKWGSPGGKCTE</sequence>
<dbReference type="GO" id="GO:0005615">
    <property type="term" value="C:extracellular space"/>
    <property type="evidence" value="ECO:0007669"/>
    <property type="project" value="TreeGrafter"/>
</dbReference>
<feature type="domain" description="Jacalin-type lectin" evidence="4">
    <location>
        <begin position="32"/>
        <end position="157"/>
    </location>
</feature>
<protein>
    <submittedName>
        <fullName evidence="5">Dcpp1 protein</fullName>
    </submittedName>
</protein>
<dbReference type="InterPro" id="IPR036404">
    <property type="entry name" value="Jacalin-like_lectin_dom_sf"/>
</dbReference>
<evidence type="ECO:0000313" key="5">
    <source>
        <dbReference type="EMBL" id="CAH6786698.1"/>
    </source>
</evidence>
<dbReference type="Gene3D" id="2.100.10.30">
    <property type="entry name" value="Jacalin-like lectin domain"/>
    <property type="match status" value="1"/>
</dbReference>
<organism evidence="5 6">
    <name type="scientific">Phodopus roborovskii</name>
    <name type="common">Roborovski's desert hamster</name>
    <name type="synonym">Cricetulus roborovskii</name>
    <dbReference type="NCBI Taxonomy" id="109678"/>
    <lineage>
        <taxon>Eukaryota</taxon>
        <taxon>Metazoa</taxon>
        <taxon>Chordata</taxon>
        <taxon>Craniata</taxon>
        <taxon>Vertebrata</taxon>
        <taxon>Euteleostomi</taxon>
        <taxon>Mammalia</taxon>
        <taxon>Eutheria</taxon>
        <taxon>Euarchontoglires</taxon>
        <taxon>Glires</taxon>
        <taxon>Rodentia</taxon>
        <taxon>Myomorpha</taxon>
        <taxon>Muroidea</taxon>
        <taxon>Cricetidae</taxon>
        <taxon>Cricetinae</taxon>
        <taxon>Phodopus</taxon>
    </lineage>
</organism>
<dbReference type="Pfam" id="PF01419">
    <property type="entry name" value="Jacalin"/>
    <property type="match status" value="1"/>
</dbReference>
<comment type="caution">
    <text evidence="5">The sequence shown here is derived from an EMBL/GenBank/DDBJ whole genome shotgun (WGS) entry which is preliminary data.</text>
</comment>
<proteinExistence type="predicted"/>